<dbReference type="InterPro" id="IPR027417">
    <property type="entry name" value="P-loop_NTPase"/>
</dbReference>
<protein>
    <submittedName>
        <fullName evidence="3">Zonula occludens toxin</fullName>
    </submittedName>
</protein>
<dbReference type="Proteomes" id="UP000005090">
    <property type="component" value="Chromosome"/>
</dbReference>
<dbReference type="Pfam" id="PF05707">
    <property type="entry name" value="Zot"/>
    <property type="match status" value="1"/>
</dbReference>
<evidence type="ECO:0000256" key="1">
    <source>
        <dbReference type="SAM" id="Phobius"/>
    </source>
</evidence>
<reference evidence="3 4" key="1">
    <citation type="journal article" date="2013" name="Genome Announc.">
        <title>Genome Sequence of the Obligate Gammaproteobacterial Methanotroph Methylomicrobium album Strain BG8.</title>
        <authorList>
            <person name="Kits K.D."/>
            <person name="Kalyuzhnaya M.G."/>
            <person name="Klotz M.G."/>
            <person name="Jetten M.S."/>
            <person name="Op den Camp H.J."/>
            <person name="Vuilleumier S."/>
            <person name="Bringel F."/>
            <person name="Dispirito A.A."/>
            <person name="Murrell J.C."/>
            <person name="Bruce D."/>
            <person name="Cheng J.F."/>
            <person name="Copeland A."/>
            <person name="Goodwin L."/>
            <person name="Hauser L."/>
            <person name="Lajus A."/>
            <person name="Land M.L."/>
            <person name="Lapidus A."/>
            <person name="Lucas S."/>
            <person name="Medigue C."/>
            <person name="Pitluck S."/>
            <person name="Woyke T."/>
            <person name="Zeytun A."/>
            <person name="Stein L.Y."/>
        </authorList>
    </citation>
    <scope>NUCLEOTIDE SEQUENCE [LARGE SCALE GENOMIC DNA]</scope>
    <source>
        <strain evidence="3 4">BG8</strain>
    </source>
</reference>
<keyword evidence="1" id="KW-0812">Transmembrane</keyword>
<dbReference type="EMBL" id="CM001475">
    <property type="protein sequence ID" value="EIC30107.1"/>
    <property type="molecule type" value="Genomic_DNA"/>
</dbReference>
<evidence type="ECO:0000259" key="2">
    <source>
        <dbReference type="Pfam" id="PF05707"/>
    </source>
</evidence>
<feature type="transmembrane region" description="Helical" evidence="1">
    <location>
        <begin position="195"/>
        <end position="215"/>
    </location>
</feature>
<dbReference type="RefSeq" id="WP_005372520.1">
    <property type="nucleotide sequence ID" value="NZ_CM001475.1"/>
</dbReference>
<keyword evidence="4" id="KW-1185">Reference proteome</keyword>
<dbReference type="eggNOG" id="COG4128">
    <property type="taxonomic scope" value="Bacteria"/>
</dbReference>
<feature type="domain" description="Zona occludens toxin N-terminal" evidence="2">
    <location>
        <begin position="1"/>
        <end position="184"/>
    </location>
</feature>
<evidence type="ECO:0000313" key="4">
    <source>
        <dbReference type="Proteomes" id="UP000005090"/>
    </source>
</evidence>
<organism evidence="3 4">
    <name type="scientific">Methylomicrobium album BG8</name>
    <dbReference type="NCBI Taxonomy" id="686340"/>
    <lineage>
        <taxon>Bacteria</taxon>
        <taxon>Pseudomonadati</taxon>
        <taxon>Pseudomonadota</taxon>
        <taxon>Gammaproteobacteria</taxon>
        <taxon>Methylococcales</taxon>
        <taxon>Methylococcaceae</taxon>
        <taxon>Methylomicrobium</taxon>
    </lineage>
</organism>
<sequence>MITLLTGTPGAGKTAWLVNHLFIEGVEEYGQRPLFVHGIPALTVPHEVIKCRSPLCRVCEAVQGEHPYADEWHQWAPDGSLIVLDEVQNVFRPRSGFSPVPPAVARLETHRHQGIDFFIVSQGPQLFDVNIRRLVGRHIHLRATSLGRYQYEWPECHDLSSYAGTDKRPYKLSKAAFKLYKSAELHTKPERRKPLAFYVIIIALLALIPLTYKVYQRIHGFIEPESVMVQKTIPQVQQNGLAHLAPLPLPSPGNSNQFDFHPRVPGRPETAPAYDGMVEVVTAPVVIGCASGPGWCRCYATKGYPYPATEQFCRDYLAGKVPTYIRAKHLYPVQTDQSQDSSRISQMVTSNIGRINYFPASKSNEINNQ</sequence>
<name>H8GHF5_METAL</name>
<dbReference type="AlphaFoldDB" id="H8GHF5"/>
<dbReference type="HOGENOM" id="CLU_044039_0_0_6"/>
<gene>
    <name evidence="3" type="ORF">Metal_2383</name>
</gene>
<accession>H8GHF5</accession>
<keyword evidence="1" id="KW-0472">Membrane</keyword>
<dbReference type="Gene3D" id="3.40.50.300">
    <property type="entry name" value="P-loop containing nucleotide triphosphate hydrolases"/>
    <property type="match status" value="1"/>
</dbReference>
<dbReference type="STRING" id="686340.Metal_2383"/>
<keyword evidence="1" id="KW-1133">Transmembrane helix</keyword>
<evidence type="ECO:0000313" key="3">
    <source>
        <dbReference type="EMBL" id="EIC30107.1"/>
    </source>
</evidence>
<dbReference type="InterPro" id="IPR008900">
    <property type="entry name" value="Zot_N"/>
</dbReference>
<proteinExistence type="predicted"/>